<evidence type="ECO:0000313" key="2">
    <source>
        <dbReference type="Proteomes" id="UP000198535"/>
    </source>
</evidence>
<dbReference type="OrthoDB" id="125201at2157"/>
<keyword evidence="2" id="KW-1185">Reference proteome</keyword>
<accession>A0A1I4Q1T8</accession>
<evidence type="ECO:0000313" key="1">
    <source>
        <dbReference type="EMBL" id="SFM34048.1"/>
    </source>
</evidence>
<name>A0A1I4Q1T8_9EURY</name>
<dbReference type="Proteomes" id="UP000198535">
    <property type="component" value="Unassembled WGS sequence"/>
</dbReference>
<dbReference type="EMBL" id="FOUJ01000001">
    <property type="protein sequence ID" value="SFM34048.1"/>
    <property type="molecule type" value="Genomic_DNA"/>
</dbReference>
<dbReference type="AlphaFoldDB" id="A0A1I4Q1T8"/>
<dbReference type="RefSeq" id="WP_143072281.1">
    <property type="nucleotide sequence ID" value="NZ_FOUJ01000001.1"/>
</dbReference>
<organism evidence="1 2">
    <name type="scientific">Methanolobus profundi</name>
    <dbReference type="NCBI Taxonomy" id="487685"/>
    <lineage>
        <taxon>Archaea</taxon>
        <taxon>Methanobacteriati</taxon>
        <taxon>Methanobacteriota</taxon>
        <taxon>Stenosarchaea group</taxon>
        <taxon>Methanomicrobia</taxon>
        <taxon>Methanosarcinales</taxon>
        <taxon>Methanosarcinaceae</taxon>
        <taxon>Methanolobus</taxon>
    </lineage>
</organism>
<reference evidence="2" key="1">
    <citation type="submission" date="2016-10" db="EMBL/GenBank/DDBJ databases">
        <authorList>
            <person name="Varghese N."/>
            <person name="Submissions S."/>
        </authorList>
    </citation>
    <scope>NUCLEOTIDE SEQUENCE [LARGE SCALE GENOMIC DNA]</scope>
    <source>
        <strain evidence="2">Mob M</strain>
    </source>
</reference>
<gene>
    <name evidence="1" type="ORF">SAMN04488696_1047</name>
</gene>
<dbReference type="STRING" id="487685.SAMN04488696_1047"/>
<protein>
    <submittedName>
        <fullName evidence="1">Uncharacterized protein</fullName>
    </submittedName>
</protein>
<proteinExistence type="predicted"/>
<sequence>MSTRSLFLVLICMQLCFVVTASGDAIFSNDIVISEDTVTFVIDETYSGVDSEEFRATLDLNADRSVNSSEVNNFASIFEDSGKYRYLGYIFIDDNEVVMSIDSFDIEFIGVEGNVNTSELSVSSSIVYDLDAPLSKGDHNVWILGHPSITSMQIRLPEGALLSSYDGIESSSVYSEDNRVVIEGASGIRSFISDGRPTYEYAVSIDFKTSSFVADMSIFNNFFSTSQLL</sequence>